<name>A0ACC2JL55_9PEZI</name>
<keyword evidence="2" id="KW-1185">Reference proteome</keyword>
<comment type="caution">
    <text evidence="1">The sequence shown here is derived from an EMBL/GenBank/DDBJ whole genome shotgun (WGS) entry which is preliminary data.</text>
</comment>
<dbReference type="EMBL" id="JAPUUL010001146">
    <property type="protein sequence ID" value="KAJ8128224.1"/>
    <property type="molecule type" value="Genomic_DNA"/>
</dbReference>
<reference evidence="1" key="1">
    <citation type="submission" date="2022-12" db="EMBL/GenBank/DDBJ databases">
        <title>Genome Sequence of Lasiodiplodia mahajangana.</title>
        <authorList>
            <person name="Buettner E."/>
        </authorList>
    </citation>
    <scope>NUCLEOTIDE SEQUENCE</scope>
    <source>
        <strain evidence="1">VT137</strain>
    </source>
</reference>
<protein>
    <submittedName>
        <fullName evidence="1">Uncharacterized protein</fullName>
    </submittedName>
</protein>
<evidence type="ECO:0000313" key="2">
    <source>
        <dbReference type="Proteomes" id="UP001153332"/>
    </source>
</evidence>
<evidence type="ECO:0000313" key="1">
    <source>
        <dbReference type="EMBL" id="KAJ8128224.1"/>
    </source>
</evidence>
<dbReference type="Proteomes" id="UP001153332">
    <property type="component" value="Unassembled WGS sequence"/>
</dbReference>
<gene>
    <name evidence="1" type="ORF">O1611_g5414</name>
</gene>
<proteinExistence type="predicted"/>
<accession>A0ACC2JL55</accession>
<organism evidence="1 2">
    <name type="scientific">Lasiodiplodia mahajangana</name>
    <dbReference type="NCBI Taxonomy" id="1108764"/>
    <lineage>
        <taxon>Eukaryota</taxon>
        <taxon>Fungi</taxon>
        <taxon>Dikarya</taxon>
        <taxon>Ascomycota</taxon>
        <taxon>Pezizomycotina</taxon>
        <taxon>Dothideomycetes</taxon>
        <taxon>Dothideomycetes incertae sedis</taxon>
        <taxon>Botryosphaeriales</taxon>
        <taxon>Botryosphaeriaceae</taxon>
        <taxon>Lasiodiplodia</taxon>
    </lineage>
</organism>
<sequence>MTGTKANEEYLMGLLPSDSISSSLPTALLSQDEQQNEQVPLLRQSSESRERSLQYATTNLLSPYIPELDPENPRAQTLRVKKAKRSTMLLIQVCLALIVVVVTLTFITWALASKPPDSQGKGTLFFGNCSTATNLNTAIHAALNILSSLLLGAGNYCMQILVAPNRREINLAHKAGAALEIGVSSVKNLRFIDRKRTILWGLMGLAATILHLFWNSTIFVSLPVVSIPRALVTSDFASSGDNWTISYADAPWSTLNDTWFDLSPVYDLQAEADGFTKLDWRTCLDRYVDPFNATGSVIVVMANLTTAQNAGSSLIDGWISAYDAISGVANWLCTAYAYKSPSKFKGCTKDWSETLVDEWVVGYGPKYTVDHCLISSQADNNQRCGVHYSAPVVWLVCAFTFVEAVAVLCIWIHARKHKGASHGEYEHQEKTMITIGDAISNFLQNPDYTLLQSSTASTTPSPNARAYAGELGAATWEPQPRVSWLKAVSIRTWIISFGFFIATLGVATFLLIQALVHLRSLGIENSSIWGHGLAVNPILLVSPGHGDPNGAIHYLGNVLLANIFQIVISFLYVFYNNILTRQLVADELLRFMPPEGKKPLRVSSPVGMQRSSYFLSLPFRFSIPLNIATILIHWLISQSFFLVQANYFAPGSEGARLPQYDRSSRGYSILGITISIAVGLVLLIALLINSMVRDFTNVPSTLPSALTNSAVIEGLCQRPEGDVDAYLFPIRLGSIIDSYVYNQKSEKECMGRLAFSTDIRLDNPCPGLSYIQPMIGEQQQKKKQ</sequence>